<dbReference type="PRINTS" id="PR00131">
    <property type="entry name" value="GLHYDRLASE1"/>
</dbReference>
<evidence type="ECO:0000256" key="9">
    <source>
        <dbReference type="PIRSR" id="PIRSR617736-1"/>
    </source>
</evidence>
<dbReference type="InterPro" id="IPR033132">
    <property type="entry name" value="GH_1_N_CS"/>
</dbReference>
<evidence type="ECO:0000256" key="4">
    <source>
        <dbReference type="ARBA" id="ARBA00022801"/>
    </source>
</evidence>
<dbReference type="PANTHER" id="PTHR10353:SF36">
    <property type="entry name" value="LP05116P"/>
    <property type="match status" value="1"/>
</dbReference>
<feature type="binding site" evidence="10">
    <location>
        <position position="292"/>
    </location>
    <ligand>
        <name>substrate</name>
    </ligand>
</feature>
<dbReference type="InterPro" id="IPR017853">
    <property type="entry name" value="GH"/>
</dbReference>
<dbReference type="InterPro" id="IPR017736">
    <property type="entry name" value="Glyco_hydro_1_beta-glucosidase"/>
</dbReference>
<evidence type="ECO:0000256" key="5">
    <source>
        <dbReference type="ARBA" id="ARBA00023001"/>
    </source>
</evidence>
<feature type="binding site" evidence="10">
    <location>
        <position position="395"/>
    </location>
    <ligand>
        <name>substrate</name>
    </ligand>
</feature>
<dbReference type="GO" id="GO:0005829">
    <property type="term" value="C:cytosol"/>
    <property type="evidence" value="ECO:0007669"/>
    <property type="project" value="TreeGrafter"/>
</dbReference>
<comment type="catalytic activity">
    <reaction evidence="1 11">
        <text>Hydrolysis of terminal, non-reducing beta-D-glucosyl residues with release of beta-D-glucose.</text>
        <dbReference type="EC" id="3.2.1.21"/>
    </reaction>
</comment>
<sequence length="444" mass="51068">MSLDFSKNFLFGCATASYQVEGASFEDGRKPCIWDTFASIPGKVYCGDDGKVSVDQYHRYKEDIELMDKLGIQAYRFSIAWPRIIPNGRGEVNPKGIAYYRNLCEELHKRGIKAYATIYHWDLPQTLQDEGGWTNRQIAYDYLEYAKACFDNLNDVVDSWITINEPFCITWLSYLYGAHAPGYQDMSLAVKAVHHVNLAHGLAMKYYRDKGYTAPIGITVNPQTPRPATRKESDIEAALLSRALETEVFLGPYTGKGYPQILTDKLGITFPIEDGDLELISAKVDFFGINYYNEYPVSADESNPLGFAQQPFWERKTNIGWPCDSEGLFRQLKWLDEYTNHTPLYITENGSCEDDKLTLDNRVHDKERINYLYNHLEACSDAIKAGVDLRGYFVWSFIDNYEWTEGYSKRFGIVYADYKTLKRYPKDSAYFYRDVIAGYGKIDR</sequence>
<evidence type="ECO:0000256" key="6">
    <source>
        <dbReference type="ARBA" id="ARBA00023277"/>
    </source>
</evidence>
<evidence type="ECO:0000256" key="1">
    <source>
        <dbReference type="ARBA" id="ARBA00000448"/>
    </source>
</evidence>
<evidence type="ECO:0000256" key="10">
    <source>
        <dbReference type="PIRSR" id="PIRSR617736-2"/>
    </source>
</evidence>
<dbReference type="FunFam" id="3.20.20.80:FF:000004">
    <property type="entry name" value="Beta-glucosidase 6-phospho-beta-glucosidase"/>
    <property type="match status" value="1"/>
</dbReference>
<feature type="active site" description="Proton donor" evidence="9">
    <location>
        <position position="165"/>
    </location>
</feature>
<comment type="similarity">
    <text evidence="2 11">Belongs to the glycosyl hydrolase 1 family.</text>
</comment>
<dbReference type="Proteomes" id="UP000460549">
    <property type="component" value="Unassembled WGS sequence"/>
</dbReference>
<keyword evidence="6" id="KW-0119">Carbohydrate metabolism</keyword>
<dbReference type="Gene3D" id="3.20.20.80">
    <property type="entry name" value="Glycosidases"/>
    <property type="match status" value="1"/>
</dbReference>
<comment type="caution">
    <text evidence="12">The sequence shown here is derived from an EMBL/GenBank/DDBJ whole genome shotgun (WGS) entry which is preliminary data.</text>
</comment>
<evidence type="ECO:0000256" key="7">
    <source>
        <dbReference type="ARBA" id="ARBA00023295"/>
    </source>
</evidence>
<dbReference type="SUPFAM" id="SSF51445">
    <property type="entry name" value="(Trans)glycosidases"/>
    <property type="match status" value="1"/>
</dbReference>
<dbReference type="Pfam" id="PF00232">
    <property type="entry name" value="Glyco_hydro_1"/>
    <property type="match status" value="1"/>
</dbReference>
<feature type="binding site" evidence="10">
    <location>
        <position position="19"/>
    </location>
    <ligand>
        <name>substrate</name>
    </ligand>
</feature>
<feature type="binding site" evidence="10">
    <location>
        <begin position="402"/>
        <end position="403"/>
    </location>
    <ligand>
        <name>substrate</name>
    </ligand>
</feature>
<keyword evidence="8" id="KW-0624">Polysaccharide degradation</keyword>
<evidence type="ECO:0000256" key="8">
    <source>
        <dbReference type="ARBA" id="ARBA00023326"/>
    </source>
</evidence>
<reference evidence="12 13" key="1">
    <citation type="submission" date="2019-08" db="EMBL/GenBank/DDBJ databases">
        <title>In-depth cultivation of the pig gut microbiome towards novel bacterial diversity and tailored functional studies.</title>
        <authorList>
            <person name="Wylensek D."/>
            <person name="Hitch T.C.A."/>
            <person name="Clavel T."/>
        </authorList>
    </citation>
    <scope>NUCLEOTIDE SEQUENCE [LARGE SCALE GENOMIC DNA]</scope>
    <source>
        <strain evidence="12 13">NM-380-WT-3C1</strain>
    </source>
</reference>
<evidence type="ECO:0000256" key="3">
    <source>
        <dbReference type="ARBA" id="ARBA00012744"/>
    </source>
</evidence>
<evidence type="ECO:0000313" key="13">
    <source>
        <dbReference type="Proteomes" id="UP000460549"/>
    </source>
</evidence>
<keyword evidence="5" id="KW-0136">Cellulose degradation</keyword>
<evidence type="ECO:0000256" key="2">
    <source>
        <dbReference type="ARBA" id="ARBA00010838"/>
    </source>
</evidence>
<protein>
    <recommendedName>
        <fullName evidence="3 11">Beta-glucosidase</fullName>
        <ecNumber evidence="3 11">3.2.1.21</ecNumber>
    </recommendedName>
</protein>
<gene>
    <name evidence="12" type="ORF">FYJ80_10670</name>
</gene>
<dbReference type="GO" id="GO:0008422">
    <property type="term" value="F:beta-glucosidase activity"/>
    <property type="evidence" value="ECO:0007669"/>
    <property type="project" value="UniProtKB-EC"/>
</dbReference>
<keyword evidence="7 11" id="KW-0326">Glycosidase</keyword>
<evidence type="ECO:0000313" key="12">
    <source>
        <dbReference type="EMBL" id="MSU07222.1"/>
    </source>
</evidence>
<dbReference type="InterPro" id="IPR001360">
    <property type="entry name" value="Glyco_hydro_1"/>
</dbReference>
<dbReference type="PROSITE" id="PS00653">
    <property type="entry name" value="GLYCOSYL_HYDROL_F1_2"/>
    <property type="match status" value="1"/>
</dbReference>
<keyword evidence="4 11" id="KW-0378">Hydrolase</keyword>
<keyword evidence="13" id="KW-1185">Reference proteome</keyword>
<dbReference type="EC" id="3.2.1.21" evidence="3 11"/>
<dbReference type="RefSeq" id="WP_154426789.1">
    <property type="nucleotide sequence ID" value="NZ_VUNN01000031.1"/>
</dbReference>
<dbReference type="NCBIfam" id="TIGR03356">
    <property type="entry name" value="BGL"/>
    <property type="match status" value="1"/>
</dbReference>
<dbReference type="EMBL" id="VUNN01000031">
    <property type="protein sequence ID" value="MSU07222.1"/>
    <property type="molecule type" value="Genomic_DNA"/>
</dbReference>
<accession>A0A7X2TRT2</accession>
<feature type="binding site" evidence="10">
    <location>
        <position position="120"/>
    </location>
    <ligand>
        <name>substrate</name>
    </ligand>
</feature>
<dbReference type="AlphaFoldDB" id="A0A7X2TRT2"/>
<dbReference type="PANTHER" id="PTHR10353">
    <property type="entry name" value="GLYCOSYL HYDROLASE"/>
    <property type="match status" value="1"/>
</dbReference>
<evidence type="ECO:0000256" key="11">
    <source>
        <dbReference type="RuleBase" id="RU361175"/>
    </source>
</evidence>
<name>A0A7X2TRT2_9SPIO</name>
<proteinExistence type="inferred from homology"/>
<feature type="binding site" evidence="10">
    <location>
        <position position="164"/>
    </location>
    <ligand>
        <name>substrate</name>
    </ligand>
</feature>
<feature type="active site" description="Nucleophile" evidence="9">
    <location>
        <position position="348"/>
    </location>
</feature>
<dbReference type="GO" id="GO:0030245">
    <property type="term" value="P:cellulose catabolic process"/>
    <property type="evidence" value="ECO:0007669"/>
    <property type="project" value="UniProtKB-KW"/>
</dbReference>
<organism evidence="12 13">
    <name type="scientific">Bullifex porci</name>
    <dbReference type="NCBI Taxonomy" id="2606638"/>
    <lineage>
        <taxon>Bacteria</taxon>
        <taxon>Pseudomonadati</taxon>
        <taxon>Spirochaetota</taxon>
        <taxon>Spirochaetia</taxon>
        <taxon>Spirochaetales</taxon>
        <taxon>Spirochaetaceae</taxon>
        <taxon>Bullifex</taxon>
    </lineage>
</organism>